<comment type="subcellular location">
    <subcellularLocation>
        <location evidence="5">Cytoplasm</location>
    </subcellularLocation>
</comment>
<keyword evidence="4 5" id="KW-0055">Arginine biosynthesis</keyword>
<dbReference type="InterPro" id="IPR020557">
    <property type="entry name" value="Fumarate_lyase_CS"/>
</dbReference>
<keyword evidence="5" id="KW-0963">Cytoplasm</keyword>
<evidence type="ECO:0000256" key="2">
    <source>
        <dbReference type="ARBA" id="ARBA00004941"/>
    </source>
</evidence>
<evidence type="ECO:0000259" key="6">
    <source>
        <dbReference type="Pfam" id="PF00206"/>
    </source>
</evidence>
<dbReference type="Gene3D" id="1.10.275.10">
    <property type="entry name" value="Fumarase/aspartase (N-terminal domain)"/>
    <property type="match status" value="1"/>
</dbReference>
<dbReference type="CDD" id="cd01359">
    <property type="entry name" value="Argininosuccinate_lyase"/>
    <property type="match status" value="1"/>
</dbReference>
<dbReference type="OrthoDB" id="9769623at2"/>
<dbReference type="UniPathway" id="UPA00068">
    <property type="reaction ID" value="UER00114"/>
</dbReference>
<evidence type="ECO:0000256" key="3">
    <source>
        <dbReference type="ARBA" id="ARBA00012338"/>
    </source>
</evidence>
<dbReference type="InterPro" id="IPR022761">
    <property type="entry name" value="Fumarate_lyase_N"/>
</dbReference>
<dbReference type="PANTHER" id="PTHR43814:SF1">
    <property type="entry name" value="ARGININOSUCCINATE LYASE"/>
    <property type="match status" value="1"/>
</dbReference>
<evidence type="ECO:0000313" key="7">
    <source>
        <dbReference type="EMBL" id="TXK36432.1"/>
    </source>
</evidence>
<dbReference type="HAMAP" id="MF_00006">
    <property type="entry name" value="Arg_succ_lyase"/>
    <property type="match status" value="1"/>
</dbReference>
<dbReference type="InterPro" id="IPR008948">
    <property type="entry name" value="L-Aspartase-like"/>
</dbReference>
<dbReference type="Gene3D" id="1.10.40.30">
    <property type="entry name" value="Fumarase/aspartase (C-terminal domain)"/>
    <property type="match status" value="1"/>
</dbReference>
<dbReference type="PROSITE" id="PS00163">
    <property type="entry name" value="FUMARATE_LYASES"/>
    <property type="match status" value="1"/>
</dbReference>
<dbReference type="GO" id="GO:0004056">
    <property type="term" value="F:argininosuccinate lyase activity"/>
    <property type="evidence" value="ECO:0007669"/>
    <property type="project" value="UniProtKB-UniRule"/>
</dbReference>
<dbReference type="EC" id="4.3.2.1" evidence="3 5"/>
<keyword evidence="5 7" id="KW-0456">Lyase</keyword>
<dbReference type="PRINTS" id="PR00149">
    <property type="entry name" value="FUMRATELYASE"/>
</dbReference>
<proteinExistence type="inferred from homology"/>
<keyword evidence="5" id="KW-0028">Amino-acid biosynthesis</keyword>
<evidence type="ECO:0000313" key="8">
    <source>
        <dbReference type="Proteomes" id="UP000321926"/>
    </source>
</evidence>
<accession>A0A5C8JGA9</accession>
<dbReference type="PANTHER" id="PTHR43814">
    <property type="entry name" value="ARGININOSUCCINATE LYASE"/>
    <property type="match status" value="1"/>
</dbReference>
<organism evidence="7 8">
    <name type="scientific">Pontibacter qinzhouensis</name>
    <dbReference type="NCBI Taxonomy" id="2603253"/>
    <lineage>
        <taxon>Bacteria</taxon>
        <taxon>Pseudomonadati</taxon>
        <taxon>Bacteroidota</taxon>
        <taxon>Cytophagia</taxon>
        <taxon>Cytophagales</taxon>
        <taxon>Hymenobacteraceae</taxon>
        <taxon>Pontibacter</taxon>
    </lineage>
</organism>
<evidence type="ECO:0000256" key="5">
    <source>
        <dbReference type="HAMAP-Rule" id="MF_00006"/>
    </source>
</evidence>
<comment type="caution">
    <text evidence="7">The sequence shown here is derived from an EMBL/GenBank/DDBJ whole genome shotgun (WGS) entry which is preliminary data.</text>
</comment>
<comment type="similarity">
    <text evidence="5">Belongs to the lyase 1 family. Argininosuccinate lyase subfamily.</text>
</comment>
<dbReference type="EMBL" id="VRTY01000080">
    <property type="protein sequence ID" value="TXK36432.1"/>
    <property type="molecule type" value="Genomic_DNA"/>
</dbReference>
<dbReference type="NCBIfam" id="TIGR00838">
    <property type="entry name" value="argH"/>
    <property type="match status" value="1"/>
</dbReference>
<dbReference type="GO" id="GO:0005829">
    <property type="term" value="C:cytosol"/>
    <property type="evidence" value="ECO:0007669"/>
    <property type="project" value="TreeGrafter"/>
</dbReference>
<dbReference type="AlphaFoldDB" id="A0A5C8JGA9"/>
<dbReference type="InterPro" id="IPR000362">
    <property type="entry name" value="Fumarate_lyase_fam"/>
</dbReference>
<dbReference type="InterPro" id="IPR024083">
    <property type="entry name" value="Fumarase/histidase_N"/>
</dbReference>
<dbReference type="Gene3D" id="1.20.200.10">
    <property type="entry name" value="Fumarase/aspartase (Central domain)"/>
    <property type="match status" value="1"/>
</dbReference>
<name>A0A5C8JGA9_9BACT</name>
<sequence length="443" mass="49690">MKLWQKNTSVASEIEKFTVGKDPDFDLQLAAFDVLGSLAHTRMLESIGLLEKAELDELQRELKSIYQSIQKGEFSIEPGVEDVHSQVELELTRRVGDAGKKIHSGRSRNDQVLVDLKLFFRHQLQQTVQQVQSLFEVLIAQSEKHKDKLLPGYTHLQVAMPSSFGLWFGAYAESLVDDMHLLQAAYKITDKNPLGSAAGYGSSFPLNRQMTTDLLGFESLNYNVVYAQMGRGKTERVVAVALASVAATIARMAMDLCLYMSQNFAFVTLPDNLTTGSSIMPHKKNPDVFEIMRGKCNRLQALPTEVSMMLVNLPSGYHRELQLLKECLFPAFAEIENCLQMMAFMAQNLQVRDKIMEEEKYKYAFSVDAVNAEVLQGVPFRDAYKNVGTAIEEGTFTVPASVTHTHEGSIGNLCNTQIKQLMEIAVSSFHFERAEKALEELVR</sequence>
<feature type="domain" description="Fumarate lyase N-terminal" evidence="6">
    <location>
        <begin position="28"/>
        <end position="299"/>
    </location>
</feature>
<dbReference type="InterPro" id="IPR009049">
    <property type="entry name" value="Argininosuccinate_lyase"/>
</dbReference>
<dbReference type="Proteomes" id="UP000321926">
    <property type="component" value="Unassembled WGS sequence"/>
</dbReference>
<reference evidence="7 8" key="1">
    <citation type="submission" date="2019-08" db="EMBL/GenBank/DDBJ databases">
        <authorList>
            <person name="Shi S."/>
        </authorList>
    </citation>
    <scope>NUCLEOTIDE SEQUENCE [LARGE SCALE GENOMIC DNA]</scope>
    <source>
        <strain evidence="7 8">GY10130</strain>
    </source>
</reference>
<comment type="catalytic activity">
    <reaction evidence="1 5">
        <text>2-(N(omega)-L-arginino)succinate = fumarate + L-arginine</text>
        <dbReference type="Rhea" id="RHEA:24020"/>
        <dbReference type="ChEBI" id="CHEBI:29806"/>
        <dbReference type="ChEBI" id="CHEBI:32682"/>
        <dbReference type="ChEBI" id="CHEBI:57472"/>
        <dbReference type="EC" id="4.3.2.1"/>
    </reaction>
</comment>
<dbReference type="RefSeq" id="WP_147923146.1">
    <property type="nucleotide sequence ID" value="NZ_VRTY01000080.1"/>
</dbReference>
<protein>
    <recommendedName>
        <fullName evidence="3 5">Argininosuccinate lyase</fullName>
        <shortName evidence="5">ASAL</shortName>
        <ecNumber evidence="3 5">4.3.2.1</ecNumber>
    </recommendedName>
    <alternativeName>
        <fullName evidence="5">Arginosuccinase</fullName>
    </alternativeName>
</protein>
<dbReference type="PRINTS" id="PR00145">
    <property type="entry name" value="ARGSUCLYASE"/>
</dbReference>
<comment type="pathway">
    <text evidence="2 5">Amino-acid biosynthesis; L-arginine biosynthesis; L-arginine from L-ornithine and carbamoyl phosphate: step 3/3.</text>
</comment>
<dbReference type="SUPFAM" id="SSF48557">
    <property type="entry name" value="L-aspartase-like"/>
    <property type="match status" value="1"/>
</dbReference>
<dbReference type="Pfam" id="PF00206">
    <property type="entry name" value="Lyase_1"/>
    <property type="match status" value="1"/>
</dbReference>
<evidence type="ECO:0000256" key="4">
    <source>
        <dbReference type="ARBA" id="ARBA00022571"/>
    </source>
</evidence>
<dbReference type="GO" id="GO:0042450">
    <property type="term" value="P:L-arginine biosynthetic process via ornithine"/>
    <property type="evidence" value="ECO:0007669"/>
    <property type="project" value="UniProtKB-UniRule"/>
</dbReference>
<keyword evidence="8" id="KW-1185">Reference proteome</keyword>
<evidence type="ECO:0000256" key="1">
    <source>
        <dbReference type="ARBA" id="ARBA00000985"/>
    </source>
</evidence>
<gene>
    <name evidence="5 7" type="primary">argH</name>
    <name evidence="7" type="ORF">FVR03_17930</name>
</gene>